<proteinExistence type="predicted"/>
<keyword evidence="2" id="KW-1185">Reference proteome</keyword>
<evidence type="ECO:0000313" key="1">
    <source>
        <dbReference type="EMBL" id="KAI3826998.1"/>
    </source>
</evidence>
<accession>A0ACB9K416</accession>
<sequence>MYTTLMRENPKFYELTVDEAIGKIQAHNMNLMKKESSGRPQIQDPSMYHGTTSTSKSSGSGIALFTGHSNEEDHSNGCGGHACYASGSGLGTNHQHTSRNPPATSSANHSAIVKIVEDHVALFSSCMLAYENFIDGKLTDPETIEEDFNQVDPDDIEDMDIQWNMAMLLRRAKRFLNRTGRKFIGGHSNAKVGFDKSKAKCYKCLNYGYFARECQKDRAPASGFTRPSQGNSHGHNNTSHRNQHQGGSSNALVAQHDENFDWGVHLEDAIIAQTQVGLMAEIMELMEAERKEAEEKEASVAVEKESTTAVALMAIGEAHSSSSEVDSNPFSVISYSKCLGLKLEISKLQDKIEPLSMAAHNYKANEKRFNESVETLKKEKCEYSLQISEQQVHLDIAYRGLEKRNNEINKLQNEILQLKCTNEKLKNSRFVVEHYESVVRKMKGIGLGTNAIPPPISGKFVNSLIDIDLTCLDESSDKDDSPKKDESSSKANSTSSEEYVTASEDGSVDTCPEGVVSEELLTEQKVHKNIITNGDNCILTEPDIIETNDKRKVMLYGGYKNINQVKKVAFLAHYGLGYKENLQTYYTPKNQTEKGQTSVHKPTPPAHNGELSKARSNEPYKRTYVDKRNCFHCGLVGHIVVNCPSKNQGKRHVVSQLVVIPRSPPVKPSPKSPKQNVVKPPVQPMGKPKIKSEAKPSVARKVKQPAVPRVSTSGSTRTASTSSPAVVEPKSTVLVRNQKRSWNKKVKGSQSPVPNSSKDSPILNSHHDYSGCSRHMTGNMALLQDVKPFRGGYVAFAGEKGGSITCQGVVSNGCVSFDNVNFCEQLKHNLLSVSQMCDKEYSVMFDKSECLILKPGFEVPEDWILMRAPRSNDTYQIDMSVATTTSSVATCLLTKATELDSILWHRKLGHISYRKMNHLVRNGLVTGVPKLRFTVADDCMPCKKGKQQRKSHKLKLQNSIDTPLELLHMDLFGPISSRSIGGKSFCLVVTDDFSRFSWVHFLGTKDATADILQYLILSLESLCKLKVRRIRSDNGTEFKNNLMELFCLKRGICHEFSAPYTPQQNGVAERKNRTLIETARTMLSDAKLPVTFWAEAVNTACHVLNRVLVVKRHNKTCYELINNRLPNLDYLVPFGSPCSLLLQYKDRQSKFHAKAVEGIFLGYVANSPCKRVYNIGTRTVEEWFEVDCSKHSTPPEPKGPAWGFDYDALFKSFNLPDLSAEDAANVYDLLRGDNDSSFSTRATAPIITPDSNAASASGTHDSNDSEDVLVDGDDAPANPNTTVGNEALADPINIESSSSGTQEMGELSTNLDPEIQEPIVPETRVHRNHPIDNIIGDPYAGVQTRHRTITENSSLYTEIFDTGVMETCLHAAFVSQLEPKSVKEALTDNCWIEAMQDELSQFQKLHVWDLVDLPKGFQPIGTRWVFKCKTDDRHVVVKNKARLVVQGFYQQEGLDYNEVYAPVARIETIRLFLAYATYVGFKVYQLDVKSAFLYGKVHEEVYVTQPPGFEDPHNINKVYKLDKALYGLHQAPRAWYETLSKHLLSNGFDRGQIDSTLFIRKAGGDILLVQVYVDDIIFGSTNEGMCREFKKDILSKYKMSDSTTYGTPIPFNHGLHPDRDGKDVDSRLYRGMIGSLMYLTASRPDIMFAVCLCSRFQSQPKESHMIDVKRIFRYLKGKPRLGLWYSRQQSFDFKAYTDSDYGGCNLDRKSTSGGCQFLGDRLVSWQCKKQSMVSVSTCEAEYIAAASGCSQILWIQQQLRDYGLNFTGTPLFIDNNATMSITNNPVKHSKTKHIEIRHHFIRDCAEKHLIELVKVHTDDNLADLFTKAIDRSRFEHLVNLIGMFNPE</sequence>
<dbReference type="EMBL" id="CM042018">
    <property type="protein sequence ID" value="KAI3826998.1"/>
    <property type="molecule type" value="Genomic_DNA"/>
</dbReference>
<protein>
    <submittedName>
        <fullName evidence="1">Uncharacterized protein</fullName>
    </submittedName>
</protein>
<gene>
    <name evidence="1" type="ORF">L1987_01059</name>
</gene>
<name>A0ACB9K416_9ASTR</name>
<evidence type="ECO:0000313" key="2">
    <source>
        <dbReference type="Proteomes" id="UP001056120"/>
    </source>
</evidence>
<reference evidence="1 2" key="2">
    <citation type="journal article" date="2022" name="Mol. Ecol. Resour.">
        <title>The genomes of chicory, endive, great burdock and yacon provide insights into Asteraceae paleo-polyploidization history and plant inulin production.</title>
        <authorList>
            <person name="Fan W."/>
            <person name="Wang S."/>
            <person name="Wang H."/>
            <person name="Wang A."/>
            <person name="Jiang F."/>
            <person name="Liu H."/>
            <person name="Zhao H."/>
            <person name="Xu D."/>
            <person name="Zhang Y."/>
        </authorList>
    </citation>
    <scope>NUCLEOTIDE SEQUENCE [LARGE SCALE GENOMIC DNA]</scope>
    <source>
        <strain evidence="2">cv. Yunnan</strain>
        <tissue evidence="1">Leaves</tissue>
    </source>
</reference>
<comment type="caution">
    <text evidence="1">The sequence shown here is derived from an EMBL/GenBank/DDBJ whole genome shotgun (WGS) entry which is preliminary data.</text>
</comment>
<dbReference type="Proteomes" id="UP001056120">
    <property type="component" value="Linkage Group LG01"/>
</dbReference>
<organism evidence="1 2">
    <name type="scientific">Smallanthus sonchifolius</name>
    <dbReference type="NCBI Taxonomy" id="185202"/>
    <lineage>
        <taxon>Eukaryota</taxon>
        <taxon>Viridiplantae</taxon>
        <taxon>Streptophyta</taxon>
        <taxon>Embryophyta</taxon>
        <taxon>Tracheophyta</taxon>
        <taxon>Spermatophyta</taxon>
        <taxon>Magnoliopsida</taxon>
        <taxon>eudicotyledons</taxon>
        <taxon>Gunneridae</taxon>
        <taxon>Pentapetalae</taxon>
        <taxon>asterids</taxon>
        <taxon>campanulids</taxon>
        <taxon>Asterales</taxon>
        <taxon>Asteraceae</taxon>
        <taxon>Asteroideae</taxon>
        <taxon>Heliantheae alliance</taxon>
        <taxon>Millerieae</taxon>
        <taxon>Smallanthus</taxon>
    </lineage>
</organism>
<reference evidence="2" key="1">
    <citation type="journal article" date="2022" name="Mol. Ecol. Resour.">
        <title>The genomes of chicory, endive, great burdock and yacon provide insights into Asteraceae palaeo-polyploidization history and plant inulin production.</title>
        <authorList>
            <person name="Fan W."/>
            <person name="Wang S."/>
            <person name="Wang H."/>
            <person name="Wang A."/>
            <person name="Jiang F."/>
            <person name="Liu H."/>
            <person name="Zhao H."/>
            <person name="Xu D."/>
            <person name="Zhang Y."/>
        </authorList>
    </citation>
    <scope>NUCLEOTIDE SEQUENCE [LARGE SCALE GENOMIC DNA]</scope>
    <source>
        <strain evidence="2">cv. Yunnan</strain>
    </source>
</reference>